<dbReference type="AlphaFoldDB" id="A0A0G2HH43"/>
<evidence type="ECO:0000256" key="1">
    <source>
        <dbReference type="SAM" id="SignalP"/>
    </source>
</evidence>
<comment type="caution">
    <text evidence="2">The sequence shown here is derived from an EMBL/GenBank/DDBJ whole genome shotgun (WGS) entry which is preliminary data.</text>
</comment>
<proteinExistence type="predicted"/>
<dbReference type="EMBL" id="LAQI01000018">
    <property type="protein sequence ID" value="KKY27760.1"/>
    <property type="molecule type" value="Genomic_DNA"/>
</dbReference>
<evidence type="ECO:0000313" key="2">
    <source>
        <dbReference type="EMBL" id="KKY27760.1"/>
    </source>
</evidence>
<accession>A0A0G2HH43</accession>
<organism evidence="2 3">
    <name type="scientific">Diplodia seriata</name>
    <dbReference type="NCBI Taxonomy" id="420778"/>
    <lineage>
        <taxon>Eukaryota</taxon>
        <taxon>Fungi</taxon>
        <taxon>Dikarya</taxon>
        <taxon>Ascomycota</taxon>
        <taxon>Pezizomycotina</taxon>
        <taxon>Dothideomycetes</taxon>
        <taxon>Dothideomycetes incertae sedis</taxon>
        <taxon>Botryosphaeriales</taxon>
        <taxon>Botryosphaeriaceae</taxon>
        <taxon>Diplodia</taxon>
    </lineage>
</organism>
<name>A0A0G2HH43_9PEZI</name>
<dbReference type="Proteomes" id="UP000034182">
    <property type="component" value="Unassembled WGS sequence"/>
</dbReference>
<reference evidence="2 3" key="2">
    <citation type="submission" date="2015-05" db="EMBL/GenBank/DDBJ databases">
        <title>Distinctive expansion of gene families associated with plant cell wall degradation and secondary metabolism in the genomes of grapevine trunk pathogens.</title>
        <authorList>
            <person name="Lawrence D.P."/>
            <person name="Travadon R."/>
            <person name="Rolshausen P.E."/>
            <person name="Baumgartner K."/>
        </authorList>
    </citation>
    <scope>NUCLEOTIDE SEQUENCE [LARGE SCALE GENOMIC DNA]</scope>
    <source>
        <strain evidence="2">DS831</strain>
    </source>
</reference>
<evidence type="ECO:0008006" key="4">
    <source>
        <dbReference type="Google" id="ProtNLM"/>
    </source>
</evidence>
<gene>
    <name evidence="2" type="ORF">UCDDS831_g00624</name>
</gene>
<sequence>MVQFTQALVFAAAIMAPITNVLADGIDDEWKTPPFVSCVDGLGSNPSRDAVLECYSRHKSDKRAILDTPSSASLEFFDARSSETDYDARCDSEKSLPKSFELVTGVRGNAGQYCEDLKQGVLDAGVALVDKRLNNAVSKTMKHLEGGKGVLLKMAFGLTPQGQALMASKKVTEEMYQEMCTKAITALTTKDEGCTKDIHAYNEKKDKKYEVTGARSGGMDISLGDTLFGFVTNMYTKP</sequence>
<feature type="signal peptide" evidence="1">
    <location>
        <begin position="1"/>
        <end position="23"/>
    </location>
</feature>
<protein>
    <recommendedName>
        <fullName evidence="4">Pectinesterase inhibitor domain-containing protein</fullName>
    </recommendedName>
</protein>
<feature type="chain" id="PRO_5002545084" description="Pectinesterase inhibitor domain-containing protein" evidence="1">
    <location>
        <begin position="24"/>
        <end position="238"/>
    </location>
</feature>
<keyword evidence="1" id="KW-0732">Signal</keyword>
<evidence type="ECO:0000313" key="3">
    <source>
        <dbReference type="Proteomes" id="UP000034182"/>
    </source>
</evidence>
<reference evidence="2 3" key="1">
    <citation type="submission" date="2015-03" db="EMBL/GenBank/DDBJ databases">
        <authorList>
            <person name="Morales-Cruz A."/>
            <person name="Amrine K.C."/>
            <person name="Cantu D."/>
        </authorList>
    </citation>
    <scope>NUCLEOTIDE SEQUENCE [LARGE SCALE GENOMIC DNA]</scope>
    <source>
        <strain evidence="2">DS831</strain>
    </source>
</reference>